<evidence type="ECO:0000313" key="2">
    <source>
        <dbReference type="EMBL" id="MFK4751260.1"/>
    </source>
</evidence>
<sequence length="159" mass="16033">MKKIAAIAILAASSSFALASNGPAGCGLGTAVIFPDADEWHEHVLAATTNATSGNQTFGMTSGTLGCESAHGPLSKGLTQAFIDENMDQLAADVAVGEGETLNALAEVVGVELSDRATFAAVLQSGFDTMFNENATSATTLAAMTAAMAADASLQKYLG</sequence>
<feature type="signal peptide" evidence="1">
    <location>
        <begin position="1"/>
        <end position="19"/>
    </location>
</feature>
<reference evidence="2 3" key="1">
    <citation type="submission" date="2024-03" db="EMBL/GenBank/DDBJ databases">
        <title>High-quality draft genome sequence of Oceanobacter sp. wDCs-4.</title>
        <authorList>
            <person name="Dong C."/>
        </authorList>
    </citation>
    <scope>NUCLEOTIDE SEQUENCE [LARGE SCALE GENOMIC DNA]</scope>
    <source>
        <strain evidence="3">wDCs-4</strain>
    </source>
</reference>
<evidence type="ECO:0000256" key="1">
    <source>
        <dbReference type="SAM" id="SignalP"/>
    </source>
</evidence>
<keyword evidence="1" id="KW-0732">Signal</keyword>
<keyword evidence="3" id="KW-1185">Reference proteome</keyword>
<gene>
    <name evidence="2" type="ORF">WG929_02455</name>
</gene>
<accession>A0ABW8NEB3</accession>
<name>A0ABW8NEB3_9GAMM</name>
<dbReference type="RefSeq" id="WP_369854737.1">
    <property type="nucleotide sequence ID" value="NZ_JBBKTX010000002.1"/>
</dbReference>
<feature type="chain" id="PRO_5047543178" evidence="1">
    <location>
        <begin position="20"/>
        <end position="159"/>
    </location>
</feature>
<dbReference type="Proteomes" id="UP001620597">
    <property type="component" value="Unassembled WGS sequence"/>
</dbReference>
<comment type="caution">
    <text evidence="2">The sequence shown here is derived from an EMBL/GenBank/DDBJ whole genome shotgun (WGS) entry which is preliminary data.</text>
</comment>
<dbReference type="Pfam" id="PF11220">
    <property type="entry name" value="DUF3015"/>
    <property type="match status" value="1"/>
</dbReference>
<proteinExistence type="predicted"/>
<dbReference type="InterPro" id="IPR021383">
    <property type="entry name" value="DUF3015"/>
</dbReference>
<organism evidence="2 3">
    <name type="scientific">Oceanobacter antarcticus</name>
    <dbReference type="NCBI Taxonomy" id="3133425"/>
    <lineage>
        <taxon>Bacteria</taxon>
        <taxon>Pseudomonadati</taxon>
        <taxon>Pseudomonadota</taxon>
        <taxon>Gammaproteobacteria</taxon>
        <taxon>Oceanospirillales</taxon>
        <taxon>Oceanospirillaceae</taxon>
        <taxon>Oceanobacter</taxon>
    </lineage>
</organism>
<evidence type="ECO:0000313" key="3">
    <source>
        <dbReference type="Proteomes" id="UP001620597"/>
    </source>
</evidence>
<dbReference type="EMBL" id="JBBKTX010000002">
    <property type="protein sequence ID" value="MFK4751260.1"/>
    <property type="molecule type" value="Genomic_DNA"/>
</dbReference>
<protein>
    <submittedName>
        <fullName evidence="2">DUF3015 family protein</fullName>
    </submittedName>
</protein>